<sequence>MGKSNLISAKALFEIGQYRDFVTMYYYAMYSEGLAYYKLPIFNLTISSFNSGTSTVNAYHITSNSADSYL</sequence>
<proteinExistence type="predicted"/>
<evidence type="ECO:0000313" key="1">
    <source>
        <dbReference type="EMBL" id="MBE6504985.1"/>
    </source>
</evidence>
<dbReference type="EMBL" id="SUTE01000037">
    <property type="protein sequence ID" value="MBE6504985.1"/>
    <property type="molecule type" value="Genomic_DNA"/>
</dbReference>
<dbReference type="RefSeq" id="WP_303736629.1">
    <property type="nucleotide sequence ID" value="NZ_SUTE01000037.1"/>
</dbReference>
<dbReference type="AlphaFoldDB" id="A0A8T3VEY9"/>
<dbReference type="Proteomes" id="UP000762703">
    <property type="component" value="Unassembled WGS sequence"/>
</dbReference>
<comment type="caution">
    <text evidence="1">The sequence shown here is derived from an EMBL/GenBank/DDBJ whole genome shotgun (WGS) entry which is preliminary data.</text>
</comment>
<accession>A0A8T3VEY9</accession>
<evidence type="ECO:0000313" key="2">
    <source>
        <dbReference type="Proteomes" id="UP000762703"/>
    </source>
</evidence>
<protein>
    <submittedName>
        <fullName evidence="1">Uncharacterized protein</fullName>
    </submittedName>
</protein>
<reference evidence="1" key="1">
    <citation type="submission" date="2019-04" db="EMBL/GenBank/DDBJ databases">
        <title>Evolution of Biomass-Degrading Anaerobic Consortia Revealed by Metagenomics.</title>
        <authorList>
            <person name="Peng X."/>
        </authorList>
    </citation>
    <scope>NUCLEOTIDE SEQUENCE</scope>
    <source>
        <strain evidence="1">SIG12</strain>
    </source>
</reference>
<name>A0A8T3VEY9_9EURY</name>
<organism evidence="1 2">
    <name type="scientific">Methanobrevibacter millerae</name>
    <dbReference type="NCBI Taxonomy" id="230361"/>
    <lineage>
        <taxon>Archaea</taxon>
        <taxon>Methanobacteriati</taxon>
        <taxon>Methanobacteriota</taxon>
        <taxon>Methanomada group</taxon>
        <taxon>Methanobacteria</taxon>
        <taxon>Methanobacteriales</taxon>
        <taxon>Methanobacteriaceae</taxon>
        <taxon>Methanobrevibacter</taxon>
    </lineage>
</organism>
<gene>
    <name evidence="1" type="ORF">E7Z73_04460</name>
</gene>